<evidence type="ECO:0000313" key="1">
    <source>
        <dbReference type="EMBL" id="KFK27382.1"/>
    </source>
</evidence>
<keyword evidence="2" id="KW-1185">Reference proteome</keyword>
<accession>A0A087GBY0</accession>
<evidence type="ECO:0000313" key="2">
    <source>
        <dbReference type="Proteomes" id="UP000029120"/>
    </source>
</evidence>
<dbReference type="EMBL" id="CM002876">
    <property type="protein sequence ID" value="KFK27382.1"/>
    <property type="molecule type" value="Genomic_DNA"/>
</dbReference>
<organism evidence="1 2">
    <name type="scientific">Arabis alpina</name>
    <name type="common">Alpine rock-cress</name>
    <dbReference type="NCBI Taxonomy" id="50452"/>
    <lineage>
        <taxon>Eukaryota</taxon>
        <taxon>Viridiplantae</taxon>
        <taxon>Streptophyta</taxon>
        <taxon>Embryophyta</taxon>
        <taxon>Tracheophyta</taxon>
        <taxon>Spermatophyta</taxon>
        <taxon>Magnoliopsida</taxon>
        <taxon>eudicotyledons</taxon>
        <taxon>Gunneridae</taxon>
        <taxon>Pentapetalae</taxon>
        <taxon>rosids</taxon>
        <taxon>malvids</taxon>
        <taxon>Brassicales</taxon>
        <taxon>Brassicaceae</taxon>
        <taxon>Arabideae</taxon>
        <taxon>Arabis</taxon>
    </lineage>
</organism>
<reference evidence="2" key="1">
    <citation type="journal article" date="2015" name="Nat. Plants">
        <title>Genome expansion of Arabis alpina linked with retrotransposition and reduced symmetric DNA methylation.</title>
        <authorList>
            <person name="Willing E.M."/>
            <person name="Rawat V."/>
            <person name="Mandakova T."/>
            <person name="Maumus F."/>
            <person name="James G.V."/>
            <person name="Nordstroem K.J."/>
            <person name="Becker C."/>
            <person name="Warthmann N."/>
            <person name="Chica C."/>
            <person name="Szarzynska B."/>
            <person name="Zytnicki M."/>
            <person name="Albani M.C."/>
            <person name="Kiefer C."/>
            <person name="Bergonzi S."/>
            <person name="Castaings L."/>
            <person name="Mateos J.L."/>
            <person name="Berns M.C."/>
            <person name="Bujdoso N."/>
            <person name="Piofczyk T."/>
            <person name="de Lorenzo L."/>
            <person name="Barrero-Sicilia C."/>
            <person name="Mateos I."/>
            <person name="Piednoel M."/>
            <person name="Hagmann J."/>
            <person name="Chen-Min-Tao R."/>
            <person name="Iglesias-Fernandez R."/>
            <person name="Schuster S.C."/>
            <person name="Alonso-Blanco C."/>
            <person name="Roudier F."/>
            <person name="Carbonero P."/>
            <person name="Paz-Ares J."/>
            <person name="Davis S.J."/>
            <person name="Pecinka A."/>
            <person name="Quesneville H."/>
            <person name="Colot V."/>
            <person name="Lysak M.A."/>
            <person name="Weigel D."/>
            <person name="Coupland G."/>
            <person name="Schneeberger K."/>
        </authorList>
    </citation>
    <scope>NUCLEOTIDE SEQUENCE [LARGE SCALE GENOMIC DNA]</scope>
    <source>
        <strain evidence="2">cv. Pajares</strain>
    </source>
</reference>
<name>A0A087GBY0_ARAAL</name>
<protein>
    <submittedName>
        <fullName evidence="1">Uncharacterized protein</fullName>
    </submittedName>
</protein>
<dbReference type="Gramene" id="KFK27382">
    <property type="protein sequence ID" value="KFK27382"/>
    <property type="gene ID" value="AALP_AA8G375500"/>
</dbReference>
<gene>
    <name evidence="1" type="ordered locus">AALP_Aa8g375500</name>
</gene>
<dbReference type="AlphaFoldDB" id="A0A087GBY0"/>
<dbReference type="Proteomes" id="UP000029120">
    <property type="component" value="Chromosome 8"/>
</dbReference>
<sequence length="70" mass="8326">MPPHHLLIKSTKTHRLSHHRETNFPDLLLVPIKQNPRPHLLLLPHLRLCLFLCLCLLLQELKRNLLPMFI</sequence>
<proteinExistence type="predicted"/>